<comment type="caution">
    <text evidence="1">The sequence shown here is derived from an EMBL/GenBank/DDBJ whole genome shotgun (WGS) entry which is preliminary data.</text>
</comment>
<organism evidence="1">
    <name type="scientific">gut metagenome</name>
    <dbReference type="NCBI Taxonomy" id="749906"/>
    <lineage>
        <taxon>unclassified sequences</taxon>
        <taxon>metagenomes</taxon>
        <taxon>organismal metagenomes</taxon>
    </lineage>
</organism>
<reference evidence="1" key="1">
    <citation type="journal article" date="2012" name="PLoS ONE">
        <title>Gene sets for utilization of primary and secondary nutrition supplies in the distal gut of endangered iberian lynx.</title>
        <authorList>
            <person name="Alcaide M."/>
            <person name="Messina E."/>
            <person name="Richter M."/>
            <person name="Bargiela R."/>
            <person name="Peplies J."/>
            <person name="Huws S.A."/>
            <person name="Newbold C.J."/>
            <person name="Golyshin P.N."/>
            <person name="Simon M.A."/>
            <person name="Lopez G."/>
            <person name="Yakimov M.M."/>
            <person name="Ferrer M."/>
        </authorList>
    </citation>
    <scope>NUCLEOTIDE SEQUENCE</scope>
</reference>
<proteinExistence type="predicted"/>
<evidence type="ECO:0000313" key="1">
    <source>
        <dbReference type="EMBL" id="EJW93272.1"/>
    </source>
</evidence>
<protein>
    <submittedName>
        <fullName evidence="1">Uncharacterized protein</fullName>
    </submittedName>
</protein>
<dbReference type="EMBL" id="AMCI01007071">
    <property type="protein sequence ID" value="EJW93272.1"/>
    <property type="molecule type" value="Genomic_DNA"/>
</dbReference>
<name>J9FUL4_9ZZZZ</name>
<sequence length="73" mass="8248">MWKRSYINNFCNFDSSTMNSSNSRLTSVTGTLHICFYLSQAKIVCNFCTILSSHLSCIRSVLFGTSKAHLTCR</sequence>
<accession>J9FUL4</accession>
<dbReference type="AlphaFoldDB" id="J9FUL4"/>
<gene>
    <name evidence="1" type="ORF">EVA_18620</name>
</gene>